<dbReference type="SUPFAM" id="SSF48695">
    <property type="entry name" value="Multiheme cytochromes"/>
    <property type="match status" value="1"/>
</dbReference>
<reference evidence="3 4" key="1">
    <citation type="submission" date="2020-08" db="EMBL/GenBank/DDBJ databases">
        <title>Acidobacteriota in marine sediments use diverse sulfur dissimilation pathways.</title>
        <authorList>
            <person name="Wasmund K."/>
        </authorList>
    </citation>
    <scope>NUCLEOTIDE SEQUENCE [LARGE SCALE GENOMIC DNA]</scope>
    <source>
        <strain evidence="3">MAG AM4</strain>
    </source>
</reference>
<evidence type="ECO:0000256" key="1">
    <source>
        <dbReference type="SAM" id="SignalP"/>
    </source>
</evidence>
<evidence type="ECO:0000259" key="2">
    <source>
        <dbReference type="Pfam" id="PF09699"/>
    </source>
</evidence>
<organism evidence="3 4">
    <name type="scientific">Candidatus Polarisedimenticola svalbardensis</name>
    <dbReference type="NCBI Taxonomy" id="2886004"/>
    <lineage>
        <taxon>Bacteria</taxon>
        <taxon>Pseudomonadati</taxon>
        <taxon>Acidobacteriota</taxon>
        <taxon>Candidatus Polarisedimenticolia</taxon>
        <taxon>Candidatus Polarisedimenticolales</taxon>
        <taxon>Candidatus Polarisedimenticolaceae</taxon>
        <taxon>Candidatus Polarisedimenticola</taxon>
    </lineage>
</organism>
<sequence length="201" mass="20764">MKRLLIISAVVMLASSISMAAILDSAHDLSTGTTGIGSEICVFCHTPHQAQAVSPLWNHTLSSATYVMYGSGSTTLQNAPTIFDGGDNVISALCLSCHDGTVAVGSIAHNYDNTAGANLNGYGVITGDGNVGTNLANDHPINMTYGGTGIGLNDATTITSVLYGDTVQCASCHEVHNESANGFLLRVANTNSDLCTDCHNK</sequence>
<dbReference type="InterPro" id="IPR036280">
    <property type="entry name" value="Multihaem_cyt_sf"/>
</dbReference>
<dbReference type="EMBL" id="JACXWD010000018">
    <property type="protein sequence ID" value="MBD3867894.1"/>
    <property type="molecule type" value="Genomic_DNA"/>
</dbReference>
<protein>
    <submittedName>
        <fullName evidence="3">Cytochrome c3 family protein</fullName>
    </submittedName>
</protein>
<dbReference type="Gene3D" id="1.10.1130.10">
    <property type="entry name" value="Flavocytochrome C3, Chain A"/>
    <property type="match status" value="1"/>
</dbReference>
<dbReference type="InterPro" id="IPR010177">
    <property type="entry name" value="Paired_CXXCH_1"/>
</dbReference>
<dbReference type="Pfam" id="PF09699">
    <property type="entry name" value="Paired_CXXCH_1"/>
    <property type="match status" value="1"/>
</dbReference>
<feature type="chain" id="PRO_5035316879" evidence="1">
    <location>
        <begin position="21"/>
        <end position="201"/>
    </location>
</feature>
<keyword evidence="1" id="KW-0732">Signal</keyword>
<comment type="caution">
    <text evidence="3">The sequence shown here is derived from an EMBL/GenBank/DDBJ whole genome shotgun (WGS) entry which is preliminary data.</text>
</comment>
<gene>
    <name evidence="3" type="ORF">IFK94_07210</name>
</gene>
<dbReference type="AlphaFoldDB" id="A0A8J6Y2A8"/>
<evidence type="ECO:0000313" key="4">
    <source>
        <dbReference type="Proteomes" id="UP000648239"/>
    </source>
</evidence>
<dbReference type="Proteomes" id="UP000648239">
    <property type="component" value="Unassembled WGS sequence"/>
</dbReference>
<accession>A0A8J6Y2A8</accession>
<feature type="domain" description="Doubled CXXCH motif" evidence="2">
    <location>
        <begin position="168"/>
        <end position="201"/>
    </location>
</feature>
<evidence type="ECO:0000313" key="3">
    <source>
        <dbReference type="EMBL" id="MBD3867894.1"/>
    </source>
</evidence>
<feature type="signal peptide" evidence="1">
    <location>
        <begin position="1"/>
        <end position="20"/>
    </location>
</feature>
<proteinExistence type="predicted"/>
<name>A0A8J6Y2A8_9BACT</name>